<proteinExistence type="predicted"/>
<keyword evidence="2 4" id="KW-0479">Metal-binding</keyword>
<keyword evidence="5" id="KW-1133">Transmembrane helix</keyword>
<dbReference type="RefSeq" id="WP_189580466.1">
    <property type="nucleotide sequence ID" value="NZ_BMYF01000008.1"/>
</dbReference>
<dbReference type="Pfam" id="PF00034">
    <property type="entry name" value="Cytochrom_C"/>
    <property type="match status" value="1"/>
</dbReference>
<evidence type="ECO:0000256" key="2">
    <source>
        <dbReference type="ARBA" id="ARBA00022723"/>
    </source>
</evidence>
<dbReference type="PROSITE" id="PS51007">
    <property type="entry name" value="CYTC"/>
    <property type="match status" value="1"/>
</dbReference>
<keyword evidence="5" id="KW-0812">Transmembrane</keyword>
<reference evidence="7" key="1">
    <citation type="journal article" date="2014" name="Int. J. Syst. Evol. Microbiol.">
        <title>Complete genome sequence of Corynebacterium casei LMG S-19264T (=DSM 44701T), isolated from a smear-ripened cheese.</title>
        <authorList>
            <consortium name="US DOE Joint Genome Institute (JGI-PGF)"/>
            <person name="Walter F."/>
            <person name="Albersmeier A."/>
            <person name="Kalinowski J."/>
            <person name="Ruckert C."/>
        </authorList>
    </citation>
    <scope>NUCLEOTIDE SEQUENCE</scope>
    <source>
        <strain evidence="7">KCTC 23224</strain>
    </source>
</reference>
<evidence type="ECO:0000256" key="4">
    <source>
        <dbReference type="PROSITE-ProRule" id="PRU00433"/>
    </source>
</evidence>
<keyword evidence="1 4" id="KW-0349">Heme</keyword>
<dbReference type="PANTHER" id="PTHR35008:SF9">
    <property type="entry name" value="CYTOCHROME C DOMAIN-CONTAINING PROTEIN"/>
    <property type="match status" value="1"/>
</dbReference>
<sequence length="355" mass="39188">MKNIFEPFIKILSLLVGLLVGVTALTGLLLALVVFLFTGGTLPELQSGKEMPAVVQAVAEVYRGVVPKEGMWKAPDWSKVDEEPNADAIKYGRELIANTSEYLGPNGKVKKLSNGMNCQNCHLNAGTAPLGNNYAAVASTYPKVRARSGQSEDIPKRINDCFERSLNGKALDVNSKEMIAMVAYMEWLGKDVPKGETPKGAGIYEVPFLDRAADPVRGKVVYAQQCQSCHMEDGQGMMKPDKTAYVYPPLWGEHSYNDGAGLFRMSRFAGYVKTNMPLGATFERPLLSDEEAWDVAAYINSMERPKKDISKDWPDISKKPIDHPFGPFSDEFSEEQHKFGPFKPIKAAREVIASK</sequence>
<dbReference type="GO" id="GO:0009055">
    <property type="term" value="F:electron transfer activity"/>
    <property type="evidence" value="ECO:0007669"/>
    <property type="project" value="InterPro"/>
</dbReference>
<feature type="domain" description="Cytochrome c" evidence="6">
    <location>
        <begin position="213"/>
        <end position="303"/>
    </location>
</feature>
<evidence type="ECO:0000256" key="1">
    <source>
        <dbReference type="ARBA" id="ARBA00022617"/>
    </source>
</evidence>
<keyword evidence="3 4" id="KW-0408">Iron</keyword>
<dbReference type="InterPro" id="IPR009056">
    <property type="entry name" value="Cyt_c-like_dom"/>
</dbReference>
<dbReference type="AlphaFoldDB" id="A0A8J3G521"/>
<dbReference type="InterPro" id="IPR051459">
    <property type="entry name" value="Cytochrome_c-type_DH"/>
</dbReference>
<keyword evidence="8" id="KW-1185">Reference proteome</keyword>
<dbReference type="SUPFAM" id="SSF46626">
    <property type="entry name" value="Cytochrome c"/>
    <property type="match status" value="2"/>
</dbReference>
<protein>
    <recommendedName>
        <fullName evidence="6">Cytochrome c domain-containing protein</fullName>
    </recommendedName>
</protein>
<organism evidence="7 8">
    <name type="scientific">Mongoliitalea lutea</name>
    <dbReference type="NCBI Taxonomy" id="849756"/>
    <lineage>
        <taxon>Bacteria</taxon>
        <taxon>Pseudomonadati</taxon>
        <taxon>Bacteroidota</taxon>
        <taxon>Cytophagia</taxon>
        <taxon>Cytophagales</taxon>
        <taxon>Cyclobacteriaceae</taxon>
        <taxon>Mongoliitalea</taxon>
    </lineage>
</organism>
<evidence type="ECO:0000259" key="6">
    <source>
        <dbReference type="PROSITE" id="PS51007"/>
    </source>
</evidence>
<keyword evidence="5" id="KW-0472">Membrane</keyword>
<dbReference type="GO" id="GO:0020037">
    <property type="term" value="F:heme binding"/>
    <property type="evidence" value="ECO:0007669"/>
    <property type="project" value="InterPro"/>
</dbReference>
<dbReference type="Gene3D" id="1.10.760.10">
    <property type="entry name" value="Cytochrome c-like domain"/>
    <property type="match status" value="2"/>
</dbReference>
<dbReference type="GO" id="GO:0046872">
    <property type="term" value="F:metal ion binding"/>
    <property type="evidence" value="ECO:0007669"/>
    <property type="project" value="UniProtKB-KW"/>
</dbReference>
<evidence type="ECO:0000313" key="8">
    <source>
        <dbReference type="Proteomes" id="UP000642809"/>
    </source>
</evidence>
<reference evidence="7" key="2">
    <citation type="submission" date="2020-09" db="EMBL/GenBank/DDBJ databases">
        <authorList>
            <person name="Sun Q."/>
            <person name="Kim S."/>
        </authorList>
    </citation>
    <scope>NUCLEOTIDE SEQUENCE</scope>
    <source>
        <strain evidence="7">KCTC 23224</strain>
    </source>
</reference>
<dbReference type="InterPro" id="IPR036909">
    <property type="entry name" value="Cyt_c-like_dom_sf"/>
</dbReference>
<gene>
    <name evidence="7" type="ORF">GCM10008106_16080</name>
</gene>
<evidence type="ECO:0000313" key="7">
    <source>
        <dbReference type="EMBL" id="GHB35411.1"/>
    </source>
</evidence>
<accession>A0A8J3G521</accession>
<name>A0A8J3G521_9BACT</name>
<dbReference type="EMBL" id="BMYF01000008">
    <property type="protein sequence ID" value="GHB35411.1"/>
    <property type="molecule type" value="Genomic_DNA"/>
</dbReference>
<dbReference type="Proteomes" id="UP000642809">
    <property type="component" value="Unassembled WGS sequence"/>
</dbReference>
<evidence type="ECO:0000256" key="3">
    <source>
        <dbReference type="ARBA" id="ARBA00023004"/>
    </source>
</evidence>
<dbReference type="PANTHER" id="PTHR35008">
    <property type="entry name" value="BLL4482 PROTEIN-RELATED"/>
    <property type="match status" value="1"/>
</dbReference>
<feature type="transmembrane region" description="Helical" evidence="5">
    <location>
        <begin position="12"/>
        <end position="37"/>
    </location>
</feature>
<comment type="caution">
    <text evidence="7">The sequence shown here is derived from an EMBL/GenBank/DDBJ whole genome shotgun (WGS) entry which is preliminary data.</text>
</comment>
<evidence type="ECO:0000256" key="5">
    <source>
        <dbReference type="SAM" id="Phobius"/>
    </source>
</evidence>
<dbReference type="Pfam" id="PF21342">
    <property type="entry name" value="SoxA-TsdA_cyt-c"/>
    <property type="match status" value="1"/>
</dbReference>